<accession>A0A5C6TI25</accession>
<comment type="caution">
    <text evidence="1">The sequence shown here is derived from an EMBL/GenBank/DDBJ whole genome shotgun (WGS) entry which is preliminary data.</text>
</comment>
<protein>
    <submittedName>
        <fullName evidence="1">Uncharacterized protein</fullName>
    </submittedName>
</protein>
<proteinExistence type="predicted"/>
<dbReference type="AlphaFoldDB" id="A0A5C6TI25"/>
<evidence type="ECO:0000313" key="2">
    <source>
        <dbReference type="Proteomes" id="UP000321331"/>
    </source>
</evidence>
<gene>
    <name evidence="1" type="ORF">FocTR4_00005514</name>
</gene>
<organism evidence="1 2">
    <name type="scientific">Fusarium oxysporum f. sp. cubense</name>
    <dbReference type="NCBI Taxonomy" id="61366"/>
    <lineage>
        <taxon>Eukaryota</taxon>
        <taxon>Fungi</taxon>
        <taxon>Dikarya</taxon>
        <taxon>Ascomycota</taxon>
        <taxon>Pezizomycotina</taxon>
        <taxon>Sordariomycetes</taxon>
        <taxon>Hypocreomycetidae</taxon>
        <taxon>Hypocreales</taxon>
        <taxon>Nectriaceae</taxon>
        <taxon>Fusarium</taxon>
        <taxon>Fusarium oxysporum species complex</taxon>
    </lineage>
</organism>
<evidence type="ECO:0000313" key="1">
    <source>
        <dbReference type="EMBL" id="TXC09441.1"/>
    </source>
</evidence>
<reference evidence="1 2" key="1">
    <citation type="submission" date="2019-07" db="EMBL/GenBank/DDBJ databases">
        <title>The First High-Quality Draft Genome Sequence of the Causal Agent of the Current Panama Disease Epidemic.</title>
        <authorList>
            <person name="Warmington R.J."/>
            <person name="Kay W."/>
            <person name="Jeffries A."/>
            <person name="Bebber D."/>
            <person name="Moore K."/>
            <person name="Studholme D.J."/>
        </authorList>
    </citation>
    <scope>NUCLEOTIDE SEQUENCE [LARGE SCALE GENOMIC DNA]</scope>
    <source>
        <strain evidence="1 2">TR4</strain>
    </source>
</reference>
<sequence>MPWQKVQTPRLSMKQSILLYRLYQASKGLAEHIRSQTESIKVHSTCLKPYLYNVLSSAVLPGQPSVRGPEAVSSACLSKTRPGPLHGEWYVPEIMGPRASRLRKPRRQREAISG</sequence>
<name>A0A5C6TI25_FUSOC</name>
<dbReference type="EMBL" id="VMNF01000004">
    <property type="protein sequence ID" value="TXC09441.1"/>
    <property type="molecule type" value="Genomic_DNA"/>
</dbReference>
<dbReference type="Proteomes" id="UP000321331">
    <property type="component" value="Unassembled WGS sequence"/>
</dbReference>